<dbReference type="STRING" id="1798228.SAMN05216574_13217"/>
<dbReference type="InterPro" id="IPR036291">
    <property type="entry name" value="NAD(P)-bd_dom_sf"/>
</dbReference>
<sequence>MDLGIAGRRAAVAASTRGLGFATAQALAAAGVQVAICGRQRDSVEQAAARIGAAAMPIVADVSTPEGATRFVEGAERVLGGIDILVVNVPGTPAGTFASTALEEYGPALQNHVLSGVAMCKAAVPGMQARGWGRVVAITSVGVRQPFPDLILSNTGRSGLTAFLKTLALEVAPDGVTVNSVQPGLHRTERLESWAGDRLPDMAAEVPAKAVGEPADLGAVVAFLCSEPARYVTGTAVPVDGGLYRGLL</sequence>
<organism evidence="2 3">
    <name type="scientific">Blastococcus tunisiensis</name>
    <dbReference type="NCBI Taxonomy" id="1798228"/>
    <lineage>
        <taxon>Bacteria</taxon>
        <taxon>Bacillati</taxon>
        <taxon>Actinomycetota</taxon>
        <taxon>Actinomycetes</taxon>
        <taxon>Geodermatophilales</taxon>
        <taxon>Geodermatophilaceae</taxon>
        <taxon>Blastococcus</taxon>
    </lineage>
</organism>
<dbReference type="OrthoDB" id="9804774at2"/>
<dbReference type="Proteomes" id="UP000198589">
    <property type="component" value="Unassembled WGS sequence"/>
</dbReference>
<dbReference type="PANTHER" id="PTHR42879:SF6">
    <property type="entry name" value="NADPH-DEPENDENT REDUCTASE BACG"/>
    <property type="match status" value="1"/>
</dbReference>
<comment type="similarity">
    <text evidence="1">Belongs to the short-chain dehydrogenases/reductases (SDR) family.</text>
</comment>
<accession>A0A1I2MGY0</accession>
<dbReference type="PANTHER" id="PTHR42879">
    <property type="entry name" value="3-OXOACYL-(ACYL-CARRIER-PROTEIN) REDUCTASE"/>
    <property type="match status" value="1"/>
</dbReference>
<reference evidence="3" key="1">
    <citation type="submission" date="2016-10" db="EMBL/GenBank/DDBJ databases">
        <authorList>
            <person name="Varghese N."/>
            <person name="Submissions S."/>
        </authorList>
    </citation>
    <scope>NUCLEOTIDE SEQUENCE [LARGE SCALE GENOMIC DNA]</scope>
    <source>
        <strain evidence="3">DSM 46838</strain>
    </source>
</reference>
<dbReference type="Pfam" id="PF13561">
    <property type="entry name" value="adh_short_C2"/>
    <property type="match status" value="1"/>
</dbReference>
<dbReference type="RefSeq" id="WP_092203837.1">
    <property type="nucleotide sequence ID" value="NZ_FOND01000032.1"/>
</dbReference>
<evidence type="ECO:0000256" key="1">
    <source>
        <dbReference type="ARBA" id="ARBA00006484"/>
    </source>
</evidence>
<keyword evidence="3" id="KW-1185">Reference proteome</keyword>
<evidence type="ECO:0000313" key="2">
    <source>
        <dbReference type="EMBL" id="SFF90775.1"/>
    </source>
</evidence>
<dbReference type="AlphaFoldDB" id="A0A1I2MGY0"/>
<protein>
    <submittedName>
        <fullName evidence="2">3-oxoacyl-[acyl-carrier protein] reductase</fullName>
    </submittedName>
</protein>
<dbReference type="InterPro" id="IPR002347">
    <property type="entry name" value="SDR_fam"/>
</dbReference>
<dbReference type="PRINTS" id="PR00081">
    <property type="entry name" value="GDHRDH"/>
</dbReference>
<gene>
    <name evidence="2" type="ORF">SAMN05216574_13217</name>
</gene>
<evidence type="ECO:0000313" key="3">
    <source>
        <dbReference type="Proteomes" id="UP000198589"/>
    </source>
</evidence>
<proteinExistence type="inferred from homology"/>
<dbReference type="InterPro" id="IPR050259">
    <property type="entry name" value="SDR"/>
</dbReference>
<dbReference type="SUPFAM" id="SSF51735">
    <property type="entry name" value="NAD(P)-binding Rossmann-fold domains"/>
    <property type="match status" value="1"/>
</dbReference>
<dbReference type="EMBL" id="FOND01000032">
    <property type="protein sequence ID" value="SFF90775.1"/>
    <property type="molecule type" value="Genomic_DNA"/>
</dbReference>
<name>A0A1I2MGY0_9ACTN</name>
<dbReference type="Gene3D" id="3.40.50.720">
    <property type="entry name" value="NAD(P)-binding Rossmann-like Domain"/>
    <property type="match status" value="1"/>
</dbReference>